<feature type="repeat" description="TPR" evidence="3">
    <location>
        <begin position="13"/>
        <end position="46"/>
    </location>
</feature>
<evidence type="ECO:0000256" key="2">
    <source>
        <dbReference type="ARBA" id="ARBA00022803"/>
    </source>
</evidence>
<reference evidence="5" key="1">
    <citation type="submission" date="2012-02" db="EMBL/GenBank/DDBJ databases">
        <title>Complete sequence of Desulfitobacterium dichloroeliminans LMG P-21439.</title>
        <authorList>
            <person name="Lucas S."/>
            <person name="Han J."/>
            <person name="Lapidus A."/>
            <person name="Cheng J.-F."/>
            <person name="Goodwin L."/>
            <person name="Pitluck S."/>
            <person name="Peters L."/>
            <person name="Ovchinnikova G."/>
            <person name="Teshima H."/>
            <person name="Detter J.C."/>
            <person name="Han C."/>
            <person name="Tapia R."/>
            <person name="Land M."/>
            <person name="Hauser L."/>
            <person name="Kyrpides N."/>
            <person name="Ivanova N."/>
            <person name="Pagani I."/>
            <person name="Kruse T."/>
            <person name="de Vos W.M."/>
            <person name="Boon N."/>
            <person name="Smidt H."/>
            <person name="Woyke T."/>
        </authorList>
    </citation>
    <scope>NUCLEOTIDE SEQUENCE [LARGE SCALE GENOMIC DNA]</scope>
    <source>
        <strain evidence="5">LMG P-21439 / DCA1</strain>
    </source>
</reference>
<evidence type="ECO:0000313" key="4">
    <source>
        <dbReference type="EMBL" id="AGA70903.1"/>
    </source>
</evidence>
<keyword evidence="1" id="KW-0677">Repeat</keyword>
<feature type="repeat" description="TPR" evidence="3">
    <location>
        <begin position="81"/>
        <end position="114"/>
    </location>
</feature>
<protein>
    <submittedName>
        <fullName evidence="4">Tetratricopeptide repeat protein</fullName>
    </submittedName>
</protein>
<accession>L0FD79</accession>
<dbReference type="InterPro" id="IPR019734">
    <property type="entry name" value="TPR_rpt"/>
</dbReference>
<dbReference type="PANTHER" id="PTHR44858">
    <property type="entry name" value="TETRATRICOPEPTIDE REPEAT PROTEIN 6"/>
    <property type="match status" value="1"/>
</dbReference>
<evidence type="ECO:0000313" key="5">
    <source>
        <dbReference type="Proteomes" id="UP000010797"/>
    </source>
</evidence>
<dbReference type="STRING" id="871963.Desdi_3520"/>
<dbReference type="PROSITE" id="PS50005">
    <property type="entry name" value="TPR"/>
    <property type="match status" value="2"/>
</dbReference>
<dbReference type="HOGENOM" id="CLU_1903291_0_0_9"/>
<dbReference type="Gene3D" id="1.25.40.10">
    <property type="entry name" value="Tetratricopeptide repeat domain"/>
    <property type="match status" value="1"/>
</dbReference>
<evidence type="ECO:0000256" key="3">
    <source>
        <dbReference type="PROSITE-ProRule" id="PRU00339"/>
    </source>
</evidence>
<dbReference type="SUPFAM" id="SSF48452">
    <property type="entry name" value="TPR-like"/>
    <property type="match status" value="1"/>
</dbReference>
<dbReference type="EMBL" id="CP003344">
    <property type="protein sequence ID" value="AGA70903.1"/>
    <property type="molecule type" value="Genomic_DNA"/>
</dbReference>
<keyword evidence="2 3" id="KW-0802">TPR repeat</keyword>
<dbReference type="Pfam" id="PF13432">
    <property type="entry name" value="TPR_16"/>
    <property type="match status" value="1"/>
</dbReference>
<evidence type="ECO:0000256" key="1">
    <source>
        <dbReference type="ARBA" id="ARBA00022737"/>
    </source>
</evidence>
<organism evidence="4 5">
    <name type="scientific">Desulfitobacterium dichloroeliminans (strain LMG P-21439 / DCA1)</name>
    <dbReference type="NCBI Taxonomy" id="871963"/>
    <lineage>
        <taxon>Bacteria</taxon>
        <taxon>Bacillati</taxon>
        <taxon>Bacillota</taxon>
        <taxon>Clostridia</taxon>
        <taxon>Eubacteriales</taxon>
        <taxon>Desulfitobacteriaceae</taxon>
        <taxon>Desulfitobacterium</taxon>
    </lineage>
</organism>
<dbReference type="KEGG" id="ddl:Desdi_3520"/>
<dbReference type="SMART" id="SM00028">
    <property type="entry name" value="TPR"/>
    <property type="match status" value="3"/>
</dbReference>
<keyword evidence="5" id="KW-1185">Reference proteome</keyword>
<proteinExistence type="predicted"/>
<dbReference type="PROSITE" id="PS50293">
    <property type="entry name" value="TPR_REGION"/>
    <property type="match status" value="1"/>
</dbReference>
<dbReference type="Proteomes" id="UP000010797">
    <property type="component" value="Chromosome"/>
</dbReference>
<dbReference type="eggNOG" id="COG0457">
    <property type="taxonomic scope" value="Bacteria"/>
</dbReference>
<gene>
    <name evidence="4" type="ordered locus">Desdi_3520</name>
</gene>
<dbReference type="PANTHER" id="PTHR44858:SF1">
    <property type="entry name" value="UDP-N-ACETYLGLUCOSAMINE--PEPTIDE N-ACETYLGLUCOSAMINYLTRANSFERASE SPINDLY-RELATED"/>
    <property type="match status" value="1"/>
</dbReference>
<name>L0FD79_DESDL</name>
<dbReference type="AlphaFoldDB" id="L0FD79"/>
<dbReference type="InterPro" id="IPR050498">
    <property type="entry name" value="Ycf3"/>
</dbReference>
<dbReference type="InterPro" id="IPR011990">
    <property type="entry name" value="TPR-like_helical_dom_sf"/>
</dbReference>
<sequence>MSKYSKQREKPMSNSYFQQGLDHLEAERLQEAEEDFLRYLDECPEDAMGHNKLGVVYGKFHDFTRAKACFMNAIELDEHCTHAWNNLGNIARQDGELEQAIRYYQRAVEIDPLNPIPAKNLKTVQRQATWSPSRIKGFFRRNKT</sequence>